<reference evidence="2" key="1">
    <citation type="submission" date="2012-12" db="EMBL/GenBank/DDBJ databases">
        <title>Identification and characterization of a phenylalanine ammonia-lyase gene family in Isatis indigotica Fort.</title>
        <authorList>
            <person name="Liu Q."/>
            <person name="Chen J."/>
            <person name="Zhou X."/>
            <person name="Di P."/>
            <person name="Xiao Y."/>
            <person name="Xuan H."/>
            <person name="Zhang L."/>
            <person name="Chen W."/>
        </authorList>
    </citation>
    <scope>NUCLEOTIDE SEQUENCE</scope>
    <source>
        <tissue evidence="2">Salivary gland</tissue>
    </source>
</reference>
<feature type="region of interest" description="Disordered" evidence="1">
    <location>
        <begin position="38"/>
        <end position="78"/>
    </location>
</feature>
<evidence type="ECO:0000256" key="1">
    <source>
        <dbReference type="SAM" id="MobiDB-lite"/>
    </source>
</evidence>
<dbReference type="EMBL" id="GADI01007137">
    <property type="protein sequence ID" value="JAA66671.1"/>
    <property type="molecule type" value="mRNA"/>
</dbReference>
<proteinExistence type="evidence at transcript level"/>
<dbReference type="AlphaFoldDB" id="A0A0K8R6K2"/>
<accession>A0A0K8R6K2</accession>
<evidence type="ECO:0000313" key="2">
    <source>
        <dbReference type="EMBL" id="JAA66671.1"/>
    </source>
</evidence>
<feature type="compositionally biased region" description="Polar residues" evidence="1">
    <location>
        <begin position="39"/>
        <end position="78"/>
    </location>
</feature>
<sequence>MNRDRISYWFFQLLCPRWSSRAQFCTSPLAKKCEENGTKYINSSSDPENSLPFSNSVLRGQTFSNDRPDHSWNSGHST</sequence>
<organism evidence="2">
    <name type="scientific">Ixodes ricinus</name>
    <name type="common">Common tick</name>
    <name type="synonym">Acarus ricinus</name>
    <dbReference type="NCBI Taxonomy" id="34613"/>
    <lineage>
        <taxon>Eukaryota</taxon>
        <taxon>Metazoa</taxon>
        <taxon>Ecdysozoa</taxon>
        <taxon>Arthropoda</taxon>
        <taxon>Chelicerata</taxon>
        <taxon>Arachnida</taxon>
        <taxon>Acari</taxon>
        <taxon>Parasitiformes</taxon>
        <taxon>Ixodida</taxon>
        <taxon>Ixodoidea</taxon>
        <taxon>Ixodidae</taxon>
        <taxon>Ixodinae</taxon>
        <taxon>Ixodes</taxon>
    </lineage>
</organism>
<protein>
    <submittedName>
        <fullName evidence="2">Putative sialin</fullName>
    </submittedName>
</protein>
<name>A0A0K8R6K2_IXORI</name>